<dbReference type="EMBL" id="CABIKO010000064">
    <property type="protein sequence ID" value="VVA22833.1"/>
    <property type="molecule type" value="Genomic_DNA"/>
</dbReference>
<dbReference type="OMA" id="RVEVCKN"/>
<sequence length="928" mass="103948">MKQRGPIVCFAMEFRPRNYSAEKQAHALPRVRAGDHPLSAPSSLPHLQVEVVDHGDTEFFDPLRRSDNNAEAAREDLVDIETSSGAGLSSEASIQNPSKEWASFKRSLMQRFPVSKTVSTSSMSDMMVKGRKTYEKSSTSMHLEELDDPEKFAEEGGKVITGQEYVSRLHELKAELTRAWHADDRVTSLKISIKVARLLMDTSVLQCYPTLFALATDILDMLGDMVWERIKLKAEFDEDETKFCFLPENFSASDVCSDAKETCNNWFCKIGAVRELLPRIYLELALLPCWRFLVDQPLDSLRRLVMMTRGLADPLASAYCRLYMSHCMRKLPSHYTGCLLTCANDFKIVLMRVISAEETSHGNLSDNKRLLVGLMEPTIEFIMKCIFKNMSERQVGDVLIELGLGDNQVELFGRFPYVSIVLHHLLKQLPSEVVSSRAVEILRLIELSNDDSFDQCLNYRLLGFRLCERSQIDTANAVVDKAIQVIVQYDGLDEYLKVADAYVDIILQNHMDDHLNSILEGISKRACSEEIADDEMATLQSILVKLLSYYKDLEDIFSMNHFLKILDLMHGSSRSIVNMHILDIGIRNGCICDPRTIQFLLEISQALHQDENFGNLKDDTNQPARLISQFVSLVDYGAEMESQLAFLVECRGYFGGIRGLKETLIHSSNCLAIKALKDGNRHLGFVKSCIAFSEVTLPSISPQIRQLNLYLETAEVALLGGLISHSDGLIDSAINSLQILDVLDGFRTPIDADGVLSSIQKLFSLLVMVPGNLEHGVTYLPKNLVLLLNSQSWMTPRMRVKFLCAIVSLLAALSQQNLPYHADNGKLLGNDELFFGDPSYLHELASLCQFVLQNLVDAIQQEPSMTARGSMALEACNCIASSLILSQEISSICSKLIETGKSCLSTNNRYLQSTIQFIDHLSHSSVAV</sequence>
<evidence type="ECO:0000256" key="3">
    <source>
        <dbReference type="ARBA" id="ARBA00022448"/>
    </source>
</evidence>
<dbReference type="GO" id="GO:0015031">
    <property type="term" value="P:protein transport"/>
    <property type="evidence" value="ECO:0007669"/>
    <property type="project" value="UniProtKB-KW"/>
</dbReference>
<evidence type="ECO:0000313" key="7">
    <source>
        <dbReference type="Proteomes" id="UP000327085"/>
    </source>
</evidence>
<evidence type="ECO:0000256" key="5">
    <source>
        <dbReference type="ARBA" id="ARBA00022927"/>
    </source>
</evidence>
<comment type="subcellular location">
    <subcellularLocation>
        <location evidence="1">Endosome</location>
    </subcellularLocation>
</comment>
<keyword evidence="3" id="KW-0813">Transport</keyword>
<dbReference type="FunCoup" id="A0A5E4F4C4">
    <property type="interactions" value="3145"/>
</dbReference>
<dbReference type="GO" id="GO:0005768">
    <property type="term" value="C:endosome"/>
    <property type="evidence" value="ECO:0007669"/>
    <property type="project" value="UniProtKB-SubCell"/>
</dbReference>
<dbReference type="AlphaFoldDB" id="A0A5E4F4C4"/>
<evidence type="ECO:0000256" key="1">
    <source>
        <dbReference type="ARBA" id="ARBA00004177"/>
    </source>
</evidence>
<dbReference type="InterPro" id="IPR029705">
    <property type="entry name" value="VPS35L"/>
</dbReference>
<accession>A0A5E4F4C4</accession>
<organism evidence="6 7">
    <name type="scientific">Prunus dulcis</name>
    <name type="common">Almond</name>
    <name type="synonym">Amygdalus dulcis</name>
    <dbReference type="NCBI Taxonomy" id="3755"/>
    <lineage>
        <taxon>Eukaryota</taxon>
        <taxon>Viridiplantae</taxon>
        <taxon>Streptophyta</taxon>
        <taxon>Embryophyta</taxon>
        <taxon>Tracheophyta</taxon>
        <taxon>Spermatophyta</taxon>
        <taxon>Magnoliopsida</taxon>
        <taxon>eudicotyledons</taxon>
        <taxon>Gunneridae</taxon>
        <taxon>Pentapetalae</taxon>
        <taxon>rosids</taxon>
        <taxon>fabids</taxon>
        <taxon>Rosales</taxon>
        <taxon>Rosaceae</taxon>
        <taxon>Amygdaloideae</taxon>
        <taxon>Amygdaleae</taxon>
        <taxon>Prunus</taxon>
    </lineage>
</organism>
<evidence type="ECO:0000256" key="2">
    <source>
        <dbReference type="ARBA" id="ARBA00010704"/>
    </source>
</evidence>
<dbReference type="PANTHER" id="PTHR13673">
    <property type="entry name" value="ESOPHAGEAL CANCER ASSOCIATED PROTEIN"/>
    <property type="match status" value="1"/>
</dbReference>
<gene>
    <name evidence="6" type="ORF">ALMOND_2B020599</name>
</gene>
<comment type="similarity">
    <text evidence="2">Belongs to the VPS35L family.</text>
</comment>
<dbReference type="Gramene" id="VVA22833">
    <property type="protein sequence ID" value="VVA22833"/>
    <property type="gene ID" value="Prudul26B020599"/>
</dbReference>
<evidence type="ECO:0000256" key="4">
    <source>
        <dbReference type="ARBA" id="ARBA00022753"/>
    </source>
</evidence>
<name>A0A5E4F4C4_PRUDU</name>
<reference evidence="7" key="1">
    <citation type="journal article" date="2020" name="Plant J.">
        <title>Transposons played a major role in the diversification between the closely related almond and peach genomes: results from the almond genome sequence.</title>
        <authorList>
            <person name="Alioto T."/>
            <person name="Alexiou K.G."/>
            <person name="Bardil A."/>
            <person name="Barteri F."/>
            <person name="Castanera R."/>
            <person name="Cruz F."/>
            <person name="Dhingra A."/>
            <person name="Duval H."/>
            <person name="Fernandez I Marti A."/>
            <person name="Frias L."/>
            <person name="Galan B."/>
            <person name="Garcia J.L."/>
            <person name="Howad W."/>
            <person name="Gomez-Garrido J."/>
            <person name="Gut M."/>
            <person name="Julca I."/>
            <person name="Morata J."/>
            <person name="Puigdomenech P."/>
            <person name="Ribeca P."/>
            <person name="Rubio Cabetas M.J."/>
            <person name="Vlasova A."/>
            <person name="Wirthensohn M."/>
            <person name="Garcia-Mas J."/>
            <person name="Gabaldon T."/>
            <person name="Casacuberta J.M."/>
            <person name="Arus P."/>
        </authorList>
    </citation>
    <scope>NUCLEOTIDE SEQUENCE [LARGE SCALE GENOMIC DNA]</scope>
    <source>
        <strain evidence="7">cv. Texas</strain>
    </source>
</reference>
<proteinExistence type="inferred from homology"/>
<evidence type="ECO:0000313" key="6">
    <source>
        <dbReference type="EMBL" id="VVA22833.1"/>
    </source>
</evidence>
<keyword evidence="5" id="KW-0653">Protein transport</keyword>
<dbReference type="Proteomes" id="UP000327085">
    <property type="component" value="Chromosome 4"/>
</dbReference>
<dbReference type="InParanoid" id="A0A5E4F4C4"/>
<dbReference type="PANTHER" id="PTHR13673:SF0">
    <property type="entry name" value="VPS35 ENDOSOMAL PROTEIN-SORTING FACTOR-LIKE"/>
    <property type="match status" value="1"/>
</dbReference>
<keyword evidence="4" id="KW-0967">Endosome</keyword>
<dbReference type="GO" id="GO:0032456">
    <property type="term" value="P:endocytic recycling"/>
    <property type="evidence" value="ECO:0007669"/>
    <property type="project" value="InterPro"/>
</dbReference>
<protein>
    <submittedName>
        <fullName evidence="6">PREDICTED: UPF0505</fullName>
    </submittedName>
</protein>